<dbReference type="SUPFAM" id="SSF51445">
    <property type="entry name" value="(Trans)glycosidases"/>
    <property type="match status" value="1"/>
</dbReference>
<dbReference type="Gene3D" id="3.20.20.70">
    <property type="entry name" value="Aldolase class I"/>
    <property type="match status" value="1"/>
</dbReference>
<dbReference type="EMBL" id="DQAY01000106">
    <property type="protein sequence ID" value="HCO24704.1"/>
    <property type="molecule type" value="Genomic_DNA"/>
</dbReference>
<evidence type="ECO:0008006" key="3">
    <source>
        <dbReference type="Google" id="ProtNLM"/>
    </source>
</evidence>
<organism evidence="1 2">
    <name type="scientific">Gimesia maris</name>
    <dbReference type="NCBI Taxonomy" id="122"/>
    <lineage>
        <taxon>Bacteria</taxon>
        <taxon>Pseudomonadati</taxon>
        <taxon>Planctomycetota</taxon>
        <taxon>Planctomycetia</taxon>
        <taxon>Planctomycetales</taxon>
        <taxon>Planctomycetaceae</taxon>
        <taxon>Gimesia</taxon>
    </lineage>
</organism>
<comment type="caution">
    <text evidence="1">The sequence shown here is derived from an EMBL/GenBank/DDBJ whole genome shotgun (WGS) entry which is preliminary data.</text>
</comment>
<dbReference type="InterPro" id="IPR013785">
    <property type="entry name" value="Aldolase_TIM"/>
</dbReference>
<evidence type="ECO:0000313" key="1">
    <source>
        <dbReference type="EMBL" id="HCO24704.1"/>
    </source>
</evidence>
<proteinExistence type="predicted"/>
<sequence length="565" mass="64528">MTDEDILLLYSIENLRDIKEHFDQKVPLMPFHMLRLLLLPAIVIIGHTYLERSVDAAEKNATLSPSQQQSMQAARQKAAWKKRRIIFNNDGNEPVYSLKEATPQALLDVRTSPLKGSQVDSIFYCTWSSGFSYFTHDTKVGNVFTETANKLSNNKTAELIKNGHDPLTVMSDWCKENDVELFWSFRMNDTHDASSAWYGPLLFPPLKKEHPEWLVGSAKEKPKNGRWTAVDFTHEEICDLAFQYVEEVCRNYDVDGVELDFFRHLNYFKRVSWGEPAGDLELSRLNDLMRRIRTMADEVGHQRGRPILIAIRVPDSVEYARVLGLDVETWLKEDLVDIMTVTGYFRLNPWKESVELGHKYQVPVYAGLSESRQKDQRARKVYASTEGFRGRAMNAWSQGIDGIYLFNSFNPRHPLWRELGDPTRLQSLPKVYFTSARGYASVNSWWKKGSSFMNRDILTPDHPRVVRPGKSVSVTLPVGENPVETGATLNLKVRFKALPQNKEELIVKLNGEVVPLHAGEEHFLSGKIKPGIVRTGENQIEFTLASAAALPVVVEDLQLWINYAE</sequence>
<reference evidence="1 2" key="1">
    <citation type="journal article" date="2018" name="Nat. Biotechnol.">
        <title>A standardized bacterial taxonomy based on genome phylogeny substantially revises the tree of life.</title>
        <authorList>
            <person name="Parks D.H."/>
            <person name="Chuvochina M."/>
            <person name="Waite D.W."/>
            <person name="Rinke C."/>
            <person name="Skarshewski A."/>
            <person name="Chaumeil P.A."/>
            <person name="Hugenholtz P."/>
        </authorList>
    </citation>
    <scope>NUCLEOTIDE SEQUENCE [LARGE SCALE GENOMIC DNA]</scope>
    <source>
        <strain evidence="1">UBA9375</strain>
    </source>
</reference>
<protein>
    <recommendedName>
        <fullName evidence="3">Glycosyl hydrolase-like 10 domain-containing protein</fullName>
    </recommendedName>
</protein>
<dbReference type="InterPro" id="IPR017853">
    <property type="entry name" value="GH"/>
</dbReference>
<dbReference type="AlphaFoldDB" id="A0A3D3R742"/>
<dbReference type="Proteomes" id="UP000263642">
    <property type="component" value="Unassembled WGS sequence"/>
</dbReference>
<name>A0A3D3R742_9PLAN</name>
<gene>
    <name evidence="1" type="ORF">DIT97_17355</name>
</gene>
<evidence type="ECO:0000313" key="2">
    <source>
        <dbReference type="Proteomes" id="UP000263642"/>
    </source>
</evidence>
<accession>A0A3D3R742</accession>